<reference evidence="2" key="1">
    <citation type="submission" date="2021-12" db="EMBL/GenBank/DDBJ databases">
        <title>Curvularia clavata genome.</title>
        <authorList>
            <person name="Cao Y."/>
        </authorList>
    </citation>
    <scope>NUCLEOTIDE SEQUENCE</scope>
    <source>
        <strain evidence="2">Yc1106</strain>
    </source>
</reference>
<gene>
    <name evidence="2" type="ORF">yc1106_09284</name>
</gene>
<accession>A0A9Q8ZHX2</accession>
<dbReference type="VEuPathDB" id="FungiDB:yc1106_09284"/>
<proteinExistence type="predicted"/>
<dbReference type="AlphaFoldDB" id="A0A9Q8ZHX2"/>
<evidence type="ECO:0000313" key="3">
    <source>
        <dbReference type="Proteomes" id="UP001056012"/>
    </source>
</evidence>
<evidence type="ECO:0000313" key="2">
    <source>
        <dbReference type="EMBL" id="USP82010.1"/>
    </source>
</evidence>
<dbReference type="EMBL" id="CP089280">
    <property type="protein sequence ID" value="USP82010.1"/>
    <property type="molecule type" value="Genomic_DNA"/>
</dbReference>
<feature type="transmembrane region" description="Helical" evidence="1">
    <location>
        <begin position="208"/>
        <end position="232"/>
    </location>
</feature>
<organism evidence="2 3">
    <name type="scientific">Curvularia clavata</name>
    <dbReference type="NCBI Taxonomy" id="95742"/>
    <lineage>
        <taxon>Eukaryota</taxon>
        <taxon>Fungi</taxon>
        <taxon>Dikarya</taxon>
        <taxon>Ascomycota</taxon>
        <taxon>Pezizomycotina</taxon>
        <taxon>Dothideomycetes</taxon>
        <taxon>Pleosporomycetidae</taxon>
        <taxon>Pleosporales</taxon>
        <taxon>Pleosporineae</taxon>
        <taxon>Pleosporaceae</taxon>
        <taxon>Curvularia</taxon>
    </lineage>
</organism>
<feature type="transmembrane region" description="Helical" evidence="1">
    <location>
        <begin position="175"/>
        <end position="196"/>
    </location>
</feature>
<keyword evidence="1" id="KW-0472">Membrane</keyword>
<dbReference type="OrthoDB" id="4191440at2759"/>
<name>A0A9Q8ZHX2_CURCL</name>
<keyword evidence="1" id="KW-0812">Transmembrane</keyword>
<dbReference type="Proteomes" id="UP001056012">
    <property type="component" value="Chromosome 7"/>
</dbReference>
<protein>
    <submittedName>
        <fullName evidence="2">Uncharacterized protein</fullName>
    </submittedName>
</protein>
<sequence>MAPNNQKSYFVYTFICSLTIVLRFVLLAPTVFYSGFAINHHRVVSDNILLHNGTYSPAIVTGEQLADKWGGFILLWNTLIWIPTIMLPPPLQLPIAVGDTFLTVHLSRATAYQSEYSPKELKACRDMSSFHNQRPLGTNESFFAAAARLNATVTTPTKMCQTFVREWQYGVTLSFFYALTSLLGIVAFIGCIRIVRQRILEVYTAAKWTIVGTWFCAVYLIYFFYMTPVYLFRRCLPMKAKAPVRTARRCAVKTVVRAEQKTEFALKELKTGVFNNKNTIGRYKGAQGEFTPLAQFLGVYDILMMVIPYLHYVDAVNLASVSKSVRNSVLPSDDLYRRLALFKTLTCSEAHRVPCWVCLSQTCTDCYELASVTPTTAIHHLENCVPYCMTCYYQHVALKPPPPMYRFGSNVCKCAPIPVPSNFYKILIPMRTPSRAARVPRTRDRPVCRACSILTSEEMALRKNESGKIMLKKGQRGDGQKWGTCAKEGCGKHLDAGPRFWVCTGPSCRRECTSNLHQAWGVENKGAEEAV</sequence>
<keyword evidence="1" id="KW-1133">Transmembrane helix</keyword>
<feature type="transmembrane region" description="Helical" evidence="1">
    <location>
        <begin position="12"/>
        <end position="33"/>
    </location>
</feature>
<evidence type="ECO:0000256" key="1">
    <source>
        <dbReference type="SAM" id="Phobius"/>
    </source>
</evidence>
<keyword evidence="3" id="KW-1185">Reference proteome</keyword>